<accession>A0A4U6T064</accession>
<evidence type="ECO:0000313" key="2">
    <source>
        <dbReference type="Proteomes" id="UP000298652"/>
    </source>
</evidence>
<gene>
    <name evidence="1" type="ORF">SEVIR_9G283633v2</name>
</gene>
<dbReference type="Gramene" id="TKV94281">
    <property type="protein sequence ID" value="TKV94281"/>
    <property type="gene ID" value="SEVIR_9G283633v2"/>
</dbReference>
<organism evidence="1 2">
    <name type="scientific">Setaria viridis</name>
    <name type="common">Green bristlegrass</name>
    <name type="synonym">Setaria italica subsp. viridis</name>
    <dbReference type="NCBI Taxonomy" id="4556"/>
    <lineage>
        <taxon>Eukaryota</taxon>
        <taxon>Viridiplantae</taxon>
        <taxon>Streptophyta</taxon>
        <taxon>Embryophyta</taxon>
        <taxon>Tracheophyta</taxon>
        <taxon>Spermatophyta</taxon>
        <taxon>Magnoliopsida</taxon>
        <taxon>Liliopsida</taxon>
        <taxon>Poales</taxon>
        <taxon>Poaceae</taxon>
        <taxon>PACMAD clade</taxon>
        <taxon>Panicoideae</taxon>
        <taxon>Panicodae</taxon>
        <taxon>Paniceae</taxon>
        <taxon>Cenchrinae</taxon>
        <taxon>Setaria</taxon>
    </lineage>
</organism>
<evidence type="ECO:0000313" key="1">
    <source>
        <dbReference type="EMBL" id="TKV94281.1"/>
    </source>
</evidence>
<reference evidence="1" key="1">
    <citation type="submission" date="2019-03" db="EMBL/GenBank/DDBJ databases">
        <title>WGS assembly of Setaria viridis.</title>
        <authorList>
            <person name="Huang P."/>
            <person name="Jenkins J."/>
            <person name="Grimwood J."/>
            <person name="Barry K."/>
            <person name="Healey A."/>
            <person name="Mamidi S."/>
            <person name="Sreedasyam A."/>
            <person name="Shu S."/>
            <person name="Feldman M."/>
            <person name="Wu J."/>
            <person name="Yu Y."/>
            <person name="Chen C."/>
            <person name="Johnson J."/>
            <person name="Rokhsar D."/>
            <person name="Baxter I."/>
            <person name="Schmutz J."/>
            <person name="Brutnell T."/>
            <person name="Kellogg E."/>
        </authorList>
    </citation>
    <scope>NUCLEOTIDE SEQUENCE [LARGE SCALE GENOMIC DNA]</scope>
</reference>
<sequence length="166" mass="17928">MDKNRDIKNGVGIQVYQLKLVVVQQSAEEVPARDPKYVLNNANTTVSVLSLLANSCPAVAFQSSSALCPRRSRSTSAWMCSSVITDFIQYVDGSGAFPATISSVSTPWDLDLITARLLVCIRRRDGSGGGGEVRASRLETAASWPRVHGCGGDVLHGLRWQHHECG</sequence>
<protein>
    <submittedName>
        <fullName evidence="1">Uncharacterized protein</fullName>
    </submittedName>
</protein>
<dbReference type="Proteomes" id="UP000298652">
    <property type="component" value="Chromosome 9"/>
</dbReference>
<proteinExistence type="predicted"/>
<keyword evidence="2" id="KW-1185">Reference proteome</keyword>
<name>A0A4U6T064_SETVI</name>
<dbReference type="AlphaFoldDB" id="A0A4U6T064"/>
<dbReference type="EMBL" id="CM016560">
    <property type="protein sequence ID" value="TKV94281.1"/>
    <property type="molecule type" value="Genomic_DNA"/>
</dbReference>